<dbReference type="SUPFAM" id="SSF52343">
    <property type="entry name" value="Ferredoxin reductase-like, C-terminal NADP-linked domain"/>
    <property type="match status" value="1"/>
</dbReference>
<keyword evidence="4 10" id="KW-0812">Transmembrane</keyword>
<dbReference type="GO" id="GO:0015677">
    <property type="term" value="P:copper ion import"/>
    <property type="evidence" value="ECO:0007669"/>
    <property type="project" value="TreeGrafter"/>
</dbReference>
<evidence type="ECO:0000313" key="12">
    <source>
        <dbReference type="EMBL" id="KAF2148437.1"/>
    </source>
</evidence>
<evidence type="ECO:0000256" key="7">
    <source>
        <dbReference type="ARBA" id="ARBA00023002"/>
    </source>
</evidence>
<dbReference type="InterPro" id="IPR013121">
    <property type="entry name" value="Fe_red_NAD-bd_6"/>
</dbReference>
<keyword evidence="13" id="KW-1185">Reference proteome</keyword>
<dbReference type="InterPro" id="IPR013112">
    <property type="entry name" value="FAD-bd_8"/>
</dbReference>
<evidence type="ECO:0000256" key="5">
    <source>
        <dbReference type="ARBA" id="ARBA00022982"/>
    </source>
</evidence>
<dbReference type="CDD" id="cd06186">
    <property type="entry name" value="NOX_Duox_like_FAD_NADP"/>
    <property type="match status" value="1"/>
</dbReference>
<comment type="subcellular location">
    <subcellularLocation>
        <location evidence="1">Membrane</location>
        <topology evidence="1">Multi-pass membrane protein</topology>
    </subcellularLocation>
</comment>
<dbReference type="GO" id="GO:0005886">
    <property type="term" value="C:plasma membrane"/>
    <property type="evidence" value="ECO:0007669"/>
    <property type="project" value="TreeGrafter"/>
</dbReference>
<evidence type="ECO:0000256" key="1">
    <source>
        <dbReference type="ARBA" id="ARBA00004141"/>
    </source>
</evidence>
<dbReference type="InterPro" id="IPR051410">
    <property type="entry name" value="Ferric/Cupric_Reductase"/>
</dbReference>
<organism evidence="12 13">
    <name type="scientific">Myriangium duriaei CBS 260.36</name>
    <dbReference type="NCBI Taxonomy" id="1168546"/>
    <lineage>
        <taxon>Eukaryota</taxon>
        <taxon>Fungi</taxon>
        <taxon>Dikarya</taxon>
        <taxon>Ascomycota</taxon>
        <taxon>Pezizomycotina</taxon>
        <taxon>Dothideomycetes</taxon>
        <taxon>Dothideomycetidae</taxon>
        <taxon>Myriangiales</taxon>
        <taxon>Myriangiaceae</taxon>
        <taxon>Myriangium</taxon>
    </lineage>
</organism>
<proteinExistence type="inferred from homology"/>
<evidence type="ECO:0000259" key="11">
    <source>
        <dbReference type="PROSITE" id="PS51384"/>
    </source>
</evidence>
<accession>A0A9P4MD16</accession>
<keyword evidence="5" id="KW-0249">Electron transport</keyword>
<dbReference type="SFLD" id="SFLDG01168">
    <property type="entry name" value="Ferric_reductase_subgroup_(FRE"/>
    <property type="match status" value="1"/>
</dbReference>
<evidence type="ECO:0000256" key="3">
    <source>
        <dbReference type="ARBA" id="ARBA00022448"/>
    </source>
</evidence>
<gene>
    <name evidence="12" type="ORF">K461DRAFT_232987</name>
</gene>
<feature type="transmembrane region" description="Helical" evidence="10">
    <location>
        <begin position="277"/>
        <end position="296"/>
    </location>
</feature>
<dbReference type="GO" id="GO:0006879">
    <property type="term" value="P:intracellular iron ion homeostasis"/>
    <property type="evidence" value="ECO:0007669"/>
    <property type="project" value="TreeGrafter"/>
</dbReference>
<sequence length="609" mass="67861">MNQTAAEALEAAREYGLLGTLSNELAKYAYGLNGVHQDVNFTWVAILGFAMVALIVATMIYHWIKMARSHLRFLLTTGDKGAQRYWAQNHTTWWPAIKRHLLYAPLFRNRHNRELQLSKAIGMGTLPGRFHTLILFFYTVTNIVYCLTIDWKAFPSQAVLADIRGRSGWLSLINIVPTVLFALRNNPLITILGVSYDTFNLLHRWIARMMVFQAIVHTVAWLVNTSTAGGTAAIGMALNASVSYKWGMVGTVVFTFLVIVASSPIRHAWYETFINGHRLMVLVGLIGVWVHIQAAGLPQLPYLRAVFAMWGGEWAIRVYRIWYNNISMRTGVTKVTVEALPAEASRVTFTLSRPWHFKPGCHAHIYLPSISGHASHPFSIAWAETTVKTAAAELDVEKSGSDSKMQSVDATTTVSFVCRARTGMTRKLYDKASASPTGIITMKGGIEGPYGGHESMSSYGTVLLFGGGVGVTYCISYLKQLLTEYAEGTCSTRKILFVWSVPNTEALEWVRPWMDQVLRMEGRKEILRIQLFVTKPRHQNEIRSHTGTVQMFPGRCNPTTIIEKEMQDRVGAMGITVCGPGAFADSVRAAARSKVEAGTVDFIEEAFTY</sequence>
<feature type="domain" description="FAD-binding FR-type" evidence="11">
    <location>
        <begin position="327"/>
        <end position="456"/>
    </location>
</feature>
<dbReference type="OrthoDB" id="4494341at2759"/>
<feature type="transmembrane region" description="Helical" evidence="10">
    <location>
        <begin position="41"/>
        <end position="64"/>
    </location>
</feature>
<keyword evidence="9 10" id="KW-0472">Membrane</keyword>
<evidence type="ECO:0000256" key="9">
    <source>
        <dbReference type="ARBA" id="ARBA00023136"/>
    </source>
</evidence>
<name>A0A9P4MD16_9PEZI</name>
<dbReference type="GO" id="GO:0000293">
    <property type="term" value="F:ferric-chelate reductase activity"/>
    <property type="evidence" value="ECO:0007669"/>
    <property type="project" value="UniProtKB-ARBA"/>
</dbReference>
<feature type="transmembrane region" description="Helical" evidence="10">
    <location>
        <begin position="243"/>
        <end position="265"/>
    </location>
</feature>
<evidence type="ECO:0000313" key="13">
    <source>
        <dbReference type="Proteomes" id="UP000799439"/>
    </source>
</evidence>
<evidence type="ECO:0000256" key="6">
    <source>
        <dbReference type="ARBA" id="ARBA00022989"/>
    </source>
</evidence>
<keyword evidence="6 10" id="KW-1133">Transmembrane helix</keyword>
<dbReference type="PANTHER" id="PTHR32361:SF12">
    <property type="entry name" value="PUTATIVE (AFU_ORTHOLOGUE AFUA_1G14340)-RELATED"/>
    <property type="match status" value="1"/>
</dbReference>
<keyword evidence="7" id="KW-0560">Oxidoreductase</keyword>
<protein>
    <submittedName>
        <fullName evidence="12">FRE ferric reductase-like transmembrane component</fullName>
    </submittedName>
</protein>
<dbReference type="Pfam" id="PF08022">
    <property type="entry name" value="FAD_binding_8"/>
    <property type="match status" value="1"/>
</dbReference>
<dbReference type="InterPro" id="IPR039261">
    <property type="entry name" value="FNR_nucleotide-bd"/>
</dbReference>
<dbReference type="EMBL" id="ML996093">
    <property type="protein sequence ID" value="KAF2148437.1"/>
    <property type="molecule type" value="Genomic_DNA"/>
</dbReference>
<evidence type="ECO:0000256" key="2">
    <source>
        <dbReference type="ARBA" id="ARBA00006278"/>
    </source>
</evidence>
<evidence type="ECO:0000256" key="8">
    <source>
        <dbReference type="ARBA" id="ARBA00023065"/>
    </source>
</evidence>
<comment type="similarity">
    <text evidence="2">Belongs to the ferric reductase (FRE) family.</text>
</comment>
<dbReference type="GO" id="GO:0006826">
    <property type="term" value="P:iron ion transport"/>
    <property type="evidence" value="ECO:0007669"/>
    <property type="project" value="TreeGrafter"/>
</dbReference>
<dbReference type="SFLD" id="SFLDS00052">
    <property type="entry name" value="Ferric_Reductase_Domain"/>
    <property type="match status" value="1"/>
</dbReference>
<dbReference type="Gene3D" id="3.40.50.80">
    <property type="entry name" value="Nucleotide-binding domain of ferredoxin-NADP reductase (FNR) module"/>
    <property type="match status" value="1"/>
</dbReference>
<reference evidence="12" key="1">
    <citation type="journal article" date="2020" name="Stud. Mycol.">
        <title>101 Dothideomycetes genomes: a test case for predicting lifestyles and emergence of pathogens.</title>
        <authorList>
            <person name="Haridas S."/>
            <person name="Albert R."/>
            <person name="Binder M."/>
            <person name="Bloem J."/>
            <person name="Labutti K."/>
            <person name="Salamov A."/>
            <person name="Andreopoulos B."/>
            <person name="Baker S."/>
            <person name="Barry K."/>
            <person name="Bills G."/>
            <person name="Bluhm B."/>
            <person name="Cannon C."/>
            <person name="Castanera R."/>
            <person name="Culley D."/>
            <person name="Daum C."/>
            <person name="Ezra D."/>
            <person name="Gonzalez J."/>
            <person name="Henrissat B."/>
            <person name="Kuo A."/>
            <person name="Liang C."/>
            <person name="Lipzen A."/>
            <person name="Lutzoni F."/>
            <person name="Magnuson J."/>
            <person name="Mondo S."/>
            <person name="Nolan M."/>
            <person name="Ohm R."/>
            <person name="Pangilinan J."/>
            <person name="Park H.-J."/>
            <person name="Ramirez L."/>
            <person name="Alfaro M."/>
            <person name="Sun H."/>
            <person name="Tritt A."/>
            <person name="Yoshinaga Y."/>
            <person name="Zwiers L.-H."/>
            <person name="Turgeon B."/>
            <person name="Goodwin S."/>
            <person name="Spatafora J."/>
            <person name="Crous P."/>
            <person name="Grigoriev I."/>
        </authorList>
    </citation>
    <scope>NUCLEOTIDE SEQUENCE</scope>
    <source>
        <strain evidence="12">CBS 260.36</strain>
    </source>
</reference>
<dbReference type="PANTHER" id="PTHR32361">
    <property type="entry name" value="FERRIC/CUPRIC REDUCTASE TRANSMEMBRANE COMPONENT"/>
    <property type="match status" value="1"/>
</dbReference>
<dbReference type="PROSITE" id="PS51384">
    <property type="entry name" value="FAD_FR"/>
    <property type="match status" value="1"/>
</dbReference>
<feature type="transmembrane region" description="Helical" evidence="10">
    <location>
        <begin position="166"/>
        <end position="184"/>
    </location>
</feature>
<keyword evidence="8" id="KW-0406">Ion transport</keyword>
<dbReference type="Pfam" id="PF01794">
    <property type="entry name" value="Ferric_reduct"/>
    <property type="match status" value="1"/>
</dbReference>
<keyword evidence="3" id="KW-0813">Transport</keyword>
<comment type="caution">
    <text evidence="12">The sequence shown here is derived from an EMBL/GenBank/DDBJ whole genome shotgun (WGS) entry which is preliminary data.</text>
</comment>
<dbReference type="AlphaFoldDB" id="A0A9P4MD16"/>
<dbReference type="Proteomes" id="UP000799439">
    <property type="component" value="Unassembled WGS sequence"/>
</dbReference>
<evidence type="ECO:0000256" key="10">
    <source>
        <dbReference type="SAM" id="Phobius"/>
    </source>
</evidence>
<feature type="transmembrane region" description="Helical" evidence="10">
    <location>
        <begin position="133"/>
        <end position="154"/>
    </location>
</feature>
<dbReference type="Pfam" id="PF08030">
    <property type="entry name" value="NAD_binding_6"/>
    <property type="match status" value="1"/>
</dbReference>
<dbReference type="InterPro" id="IPR017927">
    <property type="entry name" value="FAD-bd_FR_type"/>
</dbReference>
<evidence type="ECO:0000256" key="4">
    <source>
        <dbReference type="ARBA" id="ARBA00022692"/>
    </source>
</evidence>
<dbReference type="InterPro" id="IPR013130">
    <property type="entry name" value="Fe3_Rdtase_TM_dom"/>
</dbReference>